<evidence type="ECO:0000256" key="1">
    <source>
        <dbReference type="ARBA" id="ARBA00004651"/>
    </source>
</evidence>
<evidence type="ECO:0000256" key="5">
    <source>
        <dbReference type="ARBA" id="ARBA00022989"/>
    </source>
</evidence>
<evidence type="ECO:0000256" key="10">
    <source>
        <dbReference type="ARBA" id="ARBA00035585"/>
    </source>
</evidence>
<proteinExistence type="inferred from homology"/>
<keyword evidence="3" id="KW-0997">Cell inner membrane</keyword>
<accession>A0A2W1NEB5</accession>
<comment type="catalytic activity">
    <reaction evidence="10">
        <text>fluoride(in) = fluoride(out)</text>
        <dbReference type="Rhea" id="RHEA:76159"/>
        <dbReference type="ChEBI" id="CHEBI:17051"/>
    </reaction>
    <physiologicalReaction direction="left-to-right" evidence="10">
        <dbReference type="Rhea" id="RHEA:76160"/>
    </physiologicalReaction>
</comment>
<evidence type="ECO:0000256" key="2">
    <source>
        <dbReference type="ARBA" id="ARBA00022475"/>
    </source>
</evidence>
<comment type="activity regulation">
    <text evidence="11">Na(+) is not transported, but it plays an essential structural role and its presence is essential for fluoride channel function.</text>
</comment>
<dbReference type="EMBL" id="QKSB01000008">
    <property type="protein sequence ID" value="PZE16406.1"/>
    <property type="molecule type" value="Genomic_DNA"/>
</dbReference>
<feature type="binding site" evidence="11">
    <location>
        <position position="76"/>
    </location>
    <ligand>
        <name>Na(+)</name>
        <dbReference type="ChEBI" id="CHEBI:29101"/>
        <note>structural</note>
    </ligand>
</feature>
<evidence type="ECO:0000256" key="3">
    <source>
        <dbReference type="ARBA" id="ARBA00022519"/>
    </source>
</evidence>
<evidence type="ECO:0000256" key="4">
    <source>
        <dbReference type="ARBA" id="ARBA00022692"/>
    </source>
</evidence>
<comment type="caution">
    <text evidence="12">The sequence shown here is derived from an EMBL/GenBank/DDBJ whole genome shotgun (WGS) entry which is preliminary data.</text>
</comment>
<dbReference type="PANTHER" id="PTHR28259">
    <property type="entry name" value="FLUORIDE EXPORT PROTEIN 1-RELATED"/>
    <property type="match status" value="1"/>
</dbReference>
<dbReference type="PANTHER" id="PTHR28259:SF1">
    <property type="entry name" value="FLUORIDE EXPORT PROTEIN 1-RELATED"/>
    <property type="match status" value="1"/>
</dbReference>
<name>A0A2W1NEB5_9FLAO</name>
<keyword evidence="6 11" id="KW-0406">Ion transport</keyword>
<feature type="transmembrane region" description="Helical" evidence="11">
    <location>
        <begin position="39"/>
        <end position="56"/>
    </location>
</feature>
<evidence type="ECO:0000313" key="12">
    <source>
        <dbReference type="EMBL" id="PZE16406.1"/>
    </source>
</evidence>
<keyword evidence="11" id="KW-0813">Transport</keyword>
<comment type="function">
    <text evidence="11">Fluoride-specific ion channel. Important for reducing fluoride concentration in the cell, thus reducing its toxicity.</text>
</comment>
<evidence type="ECO:0000313" key="13">
    <source>
        <dbReference type="Proteomes" id="UP000249248"/>
    </source>
</evidence>
<dbReference type="Pfam" id="PF02537">
    <property type="entry name" value="CRCB"/>
    <property type="match status" value="1"/>
</dbReference>
<keyword evidence="13" id="KW-1185">Reference proteome</keyword>
<keyword evidence="7 11" id="KW-0472">Membrane</keyword>
<comment type="similarity">
    <text evidence="9 11">Belongs to the fluoride channel Fluc/FEX (TC 1.A.43) family.</text>
</comment>
<evidence type="ECO:0000256" key="9">
    <source>
        <dbReference type="ARBA" id="ARBA00035120"/>
    </source>
</evidence>
<dbReference type="Proteomes" id="UP000249248">
    <property type="component" value="Unassembled WGS sequence"/>
</dbReference>
<comment type="subcellular location">
    <subcellularLocation>
        <location evidence="1 11">Cell membrane</location>
        <topology evidence="1 11">Multi-pass membrane protein</topology>
    </subcellularLocation>
</comment>
<dbReference type="GO" id="GO:0140114">
    <property type="term" value="P:cellular detoxification of fluoride"/>
    <property type="evidence" value="ECO:0007669"/>
    <property type="project" value="UniProtKB-UniRule"/>
</dbReference>
<sequence length="121" mass="13343">MVKIILYIFLGGGLGSLSRFALSKSTFTSLHPKFPIGTLLANLFACLLLGLIIYLSREKLDQNIFLKYFLVIGFCGGFSTFSTFGYETVQLMKQGMYLLASLNIVLSLGLGFTILWALVKA</sequence>
<feature type="transmembrane region" description="Helical" evidence="11">
    <location>
        <begin position="68"/>
        <end position="86"/>
    </location>
</feature>
<evidence type="ECO:0000256" key="6">
    <source>
        <dbReference type="ARBA" id="ARBA00023065"/>
    </source>
</evidence>
<keyword evidence="5 11" id="KW-1133">Transmembrane helix</keyword>
<protein>
    <recommendedName>
        <fullName evidence="11">Fluoride-specific ion channel FluC</fullName>
    </recommendedName>
</protein>
<evidence type="ECO:0000256" key="11">
    <source>
        <dbReference type="HAMAP-Rule" id="MF_00454"/>
    </source>
</evidence>
<keyword evidence="2 11" id="KW-1003">Cell membrane</keyword>
<gene>
    <name evidence="11 12" type="primary">crcB</name>
    <name evidence="11" type="synonym">fluC</name>
    <name evidence="12" type="ORF">DNU06_12710</name>
</gene>
<keyword evidence="11" id="KW-0915">Sodium</keyword>
<keyword evidence="11" id="KW-0479">Metal-binding</keyword>
<dbReference type="HAMAP" id="MF_00454">
    <property type="entry name" value="FluC"/>
    <property type="match status" value="1"/>
</dbReference>
<evidence type="ECO:0000256" key="8">
    <source>
        <dbReference type="ARBA" id="ARBA00023303"/>
    </source>
</evidence>
<keyword evidence="8 11" id="KW-0407">Ion channel</keyword>
<dbReference type="GO" id="GO:0046872">
    <property type="term" value="F:metal ion binding"/>
    <property type="evidence" value="ECO:0007669"/>
    <property type="project" value="UniProtKB-KW"/>
</dbReference>
<dbReference type="AlphaFoldDB" id="A0A2W1NEB5"/>
<keyword evidence="4 11" id="KW-0812">Transmembrane</keyword>
<dbReference type="RefSeq" id="WP_111063799.1">
    <property type="nucleotide sequence ID" value="NZ_JBHUCU010000005.1"/>
</dbReference>
<dbReference type="InterPro" id="IPR003691">
    <property type="entry name" value="FluC"/>
</dbReference>
<organism evidence="12 13">
    <name type="scientific">Putridiphycobacter roseus</name>
    <dbReference type="NCBI Taxonomy" id="2219161"/>
    <lineage>
        <taxon>Bacteria</taxon>
        <taxon>Pseudomonadati</taxon>
        <taxon>Bacteroidota</taxon>
        <taxon>Flavobacteriia</taxon>
        <taxon>Flavobacteriales</taxon>
        <taxon>Crocinitomicaceae</taxon>
        <taxon>Putridiphycobacter</taxon>
    </lineage>
</organism>
<dbReference type="GO" id="GO:0005886">
    <property type="term" value="C:plasma membrane"/>
    <property type="evidence" value="ECO:0007669"/>
    <property type="project" value="UniProtKB-SubCell"/>
</dbReference>
<reference evidence="12 13" key="1">
    <citation type="submission" date="2018-06" db="EMBL/GenBank/DDBJ databases">
        <title>The draft genome sequence of Crocinitomix sp. SM1701.</title>
        <authorList>
            <person name="Zhang X."/>
        </authorList>
    </citation>
    <scope>NUCLEOTIDE SEQUENCE [LARGE SCALE GENOMIC DNA]</scope>
    <source>
        <strain evidence="12 13">SM1701</strain>
    </source>
</reference>
<feature type="transmembrane region" description="Helical" evidence="11">
    <location>
        <begin position="98"/>
        <end position="119"/>
    </location>
</feature>
<dbReference type="GO" id="GO:0062054">
    <property type="term" value="F:fluoride channel activity"/>
    <property type="evidence" value="ECO:0007669"/>
    <property type="project" value="UniProtKB-UniRule"/>
</dbReference>
<evidence type="ECO:0000256" key="7">
    <source>
        <dbReference type="ARBA" id="ARBA00023136"/>
    </source>
</evidence>
<feature type="binding site" evidence="11">
    <location>
        <position position="79"/>
    </location>
    <ligand>
        <name>Na(+)</name>
        <dbReference type="ChEBI" id="CHEBI:29101"/>
        <note>structural</note>
    </ligand>
</feature>
<dbReference type="NCBIfam" id="TIGR00494">
    <property type="entry name" value="crcB"/>
    <property type="match status" value="1"/>
</dbReference>